<evidence type="ECO:0000313" key="1">
    <source>
        <dbReference type="EMBL" id="SVD64351.1"/>
    </source>
</evidence>
<organism evidence="1">
    <name type="scientific">marine metagenome</name>
    <dbReference type="NCBI Taxonomy" id="408172"/>
    <lineage>
        <taxon>unclassified sequences</taxon>
        <taxon>metagenomes</taxon>
        <taxon>ecological metagenomes</taxon>
    </lineage>
</organism>
<name>A0A382X2B2_9ZZZZ</name>
<protein>
    <recommendedName>
        <fullName evidence="2">Carboxypeptidase regulatory-like domain-containing protein</fullName>
    </recommendedName>
</protein>
<sequence length="67" mass="7266">MFRVIAVFGVSTLLAVLVFTETAEAQPGFMPGFISGIVRDINDQPIAGVTVIGENSQWQRRVDGKTN</sequence>
<accession>A0A382X2B2</accession>
<reference evidence="1" key="1">
    <citation type="submission" date="2018-05" db="EMBL/GenBank/DDBJ databases">
        <authorList>
            <person name="Lanie J.A."/>
            <person name="Ng W.-L."/>
            <person name="Kazmierczak K.M."/>
            <person name="Andrzejewski T.M."/>
            <person name="Davidsen T.M."/>
            <person name="Wayne K.J."/>
            <person name="Tettelin H."/>
            <person name="Glass J.I."/>
            <person name="Rusch D."/>
            <person name="Podicherti R."/>
            <person name="Tsui H.-C.T."/>
            <person name="Winkler M.E."/>
        </authorList>
    </citation>
    <scope>NUCLEOTIDE SEQUENCE</scope>
</reference>
<dbReference type="AlphaFoldDB" id="A0A382X2B2"/>
<dbReference type="EMBL" id="UINC01163832">
    <property type="protein sequence ID" value="SVD64351.1"/>
    <property type="molecule type" value="Genomic_DNA"/>
</dbReference>
<proteinExistence type="predicted"/>
<gene>
    <name evidence="1" type="ORF">METZ01_LOCUS417205</name>
</gene>
<feature type="non-terminal residue" evidence="1">
    <location>
        <position position="67"/>
    </location>
</feature>
<evidence type="ECO:0008006" key="2">
    <source>
        <dbReference type="Google" id="ProtNLM"/>
    </source>
</evidence>